<dbReference type="EMBL" id="QFQP01000032">
    <property type="protein sequence ID" value="PZR07298.1"/>
    <property type="molecule type" value="Genomic_DNA"/>
</dbReference>
<evidence type="ECO:0000313" key="1">
    <source>
        <dbReference type="EMBL" id="PZR07298.1"/>
    </source>
</evidence>
<name>A0A2W5UEI0_9BACT</name>
<dbReference type="AlphaFoldDB" id="A0A2W5UEI0"/>
<reference evidence="1 2" key="1">
    <citation type="submission" date="2017-08" db="EMBL/GenBank/DDBJ databases">
        <title>Infants hospitalized years apart are colonized by the same room-sourced microbial strains.</title>
        <authorList>
            <person name="Brooks B."/>
            <person name="Olm M.R."/>
            <person name="Firek B.A."/>
            <person name="Baker R."/>
            <person name="Thomas B.C."/>
            <person name="Morowitz M.J."/>
            <person name="Banfield J.F."/>
        </authorList>
    </citation>
    <scope>NUCLEOTIDE SEQUENCE [LARGE SCALE GENOMIC DNA]</scope>
    <source>
        <strain evidence="1">S2_003_000_R2_14</strain>
    </source>
</reference>
<evidence type="ECO:0000313" key="2">
    <source>
        <dbReference type="Proteomes" id="UP000249061"/>
    </source>
</evidence>
<sequence length="159" mass="17143">MPVSIVSESPVVRIGTIDSLLVSVWHDSSTLEALEQLARAQQALIDAHKSVSVLMVFTGAPKNAPPGVKERGDELAQRFKSHVRANVVLVLARGFSGIVVRTFLAAFSLVNPIPMESASTLEDAVKKLQSANGQTAELRGNVHLIEELRAFIEVPAPRI</sequence>
<dbReference type="Proteomes" id="UP000249061">
    <property type="component" value="Unassembled WGS sequence"/>
</dbReference>
<protein>
    <submittedName>
        <fullName evidence="1">Uncharacterized protein</fullName>
    </submittedName>
</protein>
<accession>A0A2W5UEI0</accession>
<organism evidence="1 2">
    <name type="scientific">Archangium gephyra</name>
    <dbReference type="NCBI Taxonomy" id="48"/>
    <lineage>
        <taxon>Bacteria</taxon>
        <taxon>Pseudomonadati</taxon>
        <taxon>Myxococcota</taxon>
        <taxon>Myxococcia</taxon>
        <taxon>Myxococcales</taxon>
        <taxon>Cystobacterineae</taxon>
        <taxon>Archangiaceae</taxon>
        <taxon>Archangium</taxon>
    </lineage>
</organism>
<comment type="caution">
    <text evidence="1">The sequence shown here is derived from an EMBL/GenBank/DDBJ whole genome shotgun (WGS) entry which is preliminary data.</text>
</comment>
<proteinExistence type="predicted"/>
<gene>
    <name evidence="1" type="ORF">DI536_28005</name>
</gene>